<evidence type="ECO:0000256" key="1">
    <source>
        <dbReference type="SAM" id="Phobius"/>
    </source>
</evidence>
<reference evidence="2" key="1">
    <citation type="journal article" date="2012" name="Genome Res.">
        <title>Genomic characterization of the Bacillus cereus sensu lato species: Backdrop to the evolution of Bacillus anthracis.</title>
        <authorList>
            <person name="Zwick M.E."/>
            <person name="Joseph S.J."/>
            <person name="Didelot X."/>
            <person name="Chen P.E."/>
            <person name="Bishop-Lilly K.A."/>
            <person name="Stewart A.C."/>
            <person name="Willner K."/>
            <person name="Nolan N."/>
            <person name="Lentz S."/>
            <person name="Thomason M.K."/>
            <person name="Sozhamannan S."/>
            <person name="Mateczun A.J."/>
            <person name="Du L."/>
            <person name="Read T.D."/>
        </authorList>
    </citation>
    <scope>NUCLEOTIDE SEQUENCE [LARGE SCALE GENOMIC DNA]</scope>
    <source>
        <strain evidence="2">AH603</strain>
    </source>
</reference>
<dbReference type="Proteomes" id="UP000001753">
    <property type="component" value="Chromosome"/>
</dbReference>
<dbReference type="EMBL" id="ACMP01000094">
    <property type="protein sequence ID" value="EEL69448.1"/>
    <property type="molecule type" value="Genomic_DNA"/>
</dbReference>
<name>C2XY71_BACMY</name>
<feature type="transmembrane region" description="Helical" evidence="1">
    <location>
        <begin position="28"/>
        <end position="61"/>
    </location>
</feature>
<keyword evidence="1" id="KW-0812">Transmembrane</keyword>
<dbReference type="AlphaFoldDB" id="C2XY71"/>
<sequence>MLSIGNMRDSFSWGIETKGMKKKEAFIWGFLTIPLGALGAAIVVGGLFLMGGLLLVVVQWIYENMP</sequence>
<dbReference type="HOGENOM" id="CLU_2821934_0_0_9"/>
<evidence type="ECO:0000313" key="2">
    <source>
        <dbReference type="EMBL" id="EEL69448.1"/>
    </source>
</evidence>
<organism evidence="2">
    <name type="scientific">Bacillus mycoides</name>
    <dbReference type="NCBI Taxonomy" id="1405"/>
    <lineage>
        <taxon>Bacteria</taxon>
        <taxon>Bacillati</taxon>
        <taxon>Bacillota</taxon>
        <taxon>Bacilli</taxon>
        <taxon>Bacillales</taxon>
        <taxon>Bacillaceae</taxon>
        <taxon>Bacillus</taxon>
        <taxon>Bacillus cereus group</taxon>
    </lineage>
</organism>
<gene>
    <name evidence="2" type="ORF">bcere0026_36490</name>
</gene>
<keyword evidence="1" id="KW-0472">Membrane</keyword>
<accession>C2XY71</accession>
<comment type="caution">
    <text evidence="2">The sequence shown here is derived from an EMBL/GenBank/DDBJ whole genome shotgun (WGS) entry which is preliminary data.</text>
</comment>
<keyword evidence="1" id="KW-1133">Transmembrane helix</keyword>
<protein>
    <submittedName>
        <fullName evidence="2">Uncharacterized protein</fullName>
    </submittedName>
</protein>
<proteinExistence type="predicted"/>